<feature type="transmembrane region" description="Helical" evidence="5">
    <location>
        <begin position="95"/>
        <end position="115"/>
    </location>
</feature>
<evidence type="ECO:0000256" key="1">
    <source>
        <dbReference type="ARBA" id="ARBA00022475"/>
    </source>
</evidence>
<feature type="transmembrane region" description="Helical" evidence="5">
    <location>
        <begin position="173"/>
        <end position="191"/>
    </location>
</feature>
<dbReference type="PANTHER" id="PTHR36917:SF1">
    <property type="entry name" value="INNER MEMBRANE-SPANNING PROTEIN YCIB"/>
    <property type="match status" value="1"/>
</dbReference>
<evidence type="ECO:0000313" key="7">
    <source>
        <dbReference type="Proteomes" id="UP000320160"/>
    </source>
</evidence>
<keyword evidence="2 5" id="KW-0812">Transmembrane</keyword>
<organism evidence="6 7">
    <name type="scientific">Sphingorhabdus contaminans</name>
    <dbReference type="NCBI Taxonomy" id="1343899"/>
    <lineage>
        <taxon>Bacteria</taxon>
        <taxon>Pseudomonadati</taxon>
        <taxon>Pseudomonadota</taxon>
        <taxon>Alphaproteobacteria</taxon>
        <taxon>Sphingomonadales</taxon>
        <taxon>Sphingomonadaceae</taxon>
        <taxon>Sphingorhabdus</taxon>
    </lineage>
</organism>
<keyword evidence="1 5" id="KW-1003">Cell membrane</keyword>
<dbReference type="OrthoDB" id="9788219at2"/>
<feature type="transmembrane region" description="Helical" evidence="5">
    <location>
        <begin position="72"/>
        <end position="89"/>
    </location>
</feature>
<feature type="transmembrane region" description="Helical" evidence="5">
    <location>
        <begin position="136"/>
        <end position="153"/>
    </location>
</feature>
<comment type="similarity">
    <text evidence="5">Belongs to the YciB family.</text>
</comment>
<feature type="transmembrane region" description="Helical" evidence="5">
    <location>
        <begin position="42"/>
        <end position="60"/>
    </location>
</feature>
<protein>
    <recommendedName>
        <fullName evidence="5">Inner membrane-spanning protein YciB</fullName>
    </recommendedName>
</protein>
<evidence type="ECO:0000256" key="4">
    <source>
        <dbReference type="ARBA" id="ARBA00023136"/>
    </source>
</evidence>
<comment type="caution">
    <text evidence="6">The sequence shown here is derived from an EMBL/GenBank/DDBJ whole genome shotgun (WGS) entry which is preliminary data.</text>
</comment>
<name>A0A553WI99_9SPHN</name>
<dbReference type="RefSeq" id="WP_143775317.1">
    <property type="nucleotide sequence ID" value="NZ_OZ260107.1"/>
</dbReference>
<keyword evidence="5" id="KW-0997">Cell inner membrane</keyword>
<dbReference type="HAMAP" id="MF_00189">
    <property type="entry name" value="YciB"/>
    <property type="match status" value="1"/>
</dbReference>
<dbReference type="InterPro" id="IPR006008">
    <property type="entry name" value="YciB"/>
</dbReference>
<accession>A0A553WI99</accession>
<reference evidence="6 7" key="1">
    <citation type="submission" date="2019-07" db="EMBL/GenBank/DDBJ databases">
        <authorList>
            <person name="Park M."/>
        </authorList>
    </citation>
    <scope>NUCLEOTIDE SEQUENCE [LARGE SCALE GENOMIC DNA]</scope>
    <source>
        <strain evidence="6 7">KCTC32445</strain>
    </source>
</reference>
<dbReference type="AlphaFoldDB" id="A0A553WI99"/>
<comment type="subcellular location">
    <subcellularLocation>
        <location evidence="5">Cell inner membrane</location>
        <topology evidence="5">Multi-pass membrane protein</topology>
    </subcellularLocation>
</comment>
<keyword evidence="7" id="KW-1185">Reference proteome</keyword>
<dbReference type="GO" id="GO:0005886">
    <property type="term" value="C:plasma membrane"/>
    <property type="evidence" value="ECO:0007669"/>
    <property type="project" value="UniProtKB-SubCell"/>
</dbReference>
<evidence type="ECO:0000256" key="3">
    <source>
        <dbReference type="ARBA" id="ARBA00022989"/>
    </source>
</evidence>
<dbReference type="Proteomes" id="UP000320160">
    <property type="component" value="Unassembled WGS sequence"/>
</dbReference>
<dbReference type="EMBL" id="VKKU01000001">
    <property type="protein sequence ID" value="TSB04429.1"/>
    <property type="molecule type" value="Genomic_DNA"/>
</dbReference>
<keyword evidence="4 5" id="KW-0472">Membrane</keyword>
<dbReference type="PANTHER" id="PTHR36917">
    <property type="entry name" value="INTRACELLULAR SEPTATION PROTEIN A-RELATED"/>
    <property type="match status" value="1"/>
</dbReference>
<evidence type="ECO:0000256" key="5">
    <source>
        <dbReference type="HAMAP-Rule" id="MF_00189"/>
    </source>
</evidence>
<keyword evidence="3 5" id="KW-1133">Transmembrane helix</keyword>
<gene>
    <name evidence="5" type="primary">yciB</name>
    <name evidence="6" type="ORF">FOM92_03110</name>
</gene>
<evidence type="ECO:0000256" key="2">
    <source>
        <dbReference type="ARBA" id="ARBA00022692"/>
    </source>
</evidence>
<feature type="transmembrane region" description="Helical" evidence="5">
    <location>
        <begin position="12"/>
        <end position="30"/>
    </location>
</feature>
<evidence type="ECO:0000313" key="6">
    <source>
        <dbReference type="EMBL" id="TSB04429.1"/>
    </source>
</evidence>
<sequence length="209" mass="22940">MTSEQTAKKPSGLLNFALDFGPLLIFFLGSRFGHSDTDPVQGPLVGTAAFMVAIVIAMIVSKWKIGRISPMMKMSAVFVIGFGALTLWFRDFGFIQHKATAVYLLFAAIILVGWLRSKPALKYLLEQAYDGLSEQGWLKLSLSWGLFFLFLAGLNEVMIPLLTSDQYITVKTFGLPALTFLFAMANIPMLLRHGLNLGDQTKDGGTPGL</sequence>
<proteinExistence type="inferred from homology"/>
<dbReference type="Pfam" id="PF04279">
    <property type="entry name" value="IspA"/>
    <property type="match status" value="1"/>
</dbReference>
<comment type="function">
    <text evidence="5">Plays a role in cell envelope biogenesis, maintenance of cell envelope integrity and membrane homeostasis.</text>
</comment>